<dbReference type="EMBL" id="PUHQ01000053">
    <property type="protein sequence ID" value="KAG0659481.1"/>
    <property type="molecule type" value="Genomic_DNA"/>
</dbReference>
<dbReference type="InterPro" id="IPR046868">
    <property type="entry name" value="BAR_4"/>
</dbReference>
<feature type="region of interest" description="Disordered" evidence="2">
    <location>
        <begin position="566"/>
        <end position="653"/>
    </location>
</feature>
<comment type="caution">
    <text evidence="4">The sequence shown here is derived from an EMBL/GenBank/DDBJ whole genome shotgun (WGS) entry which is preliminary data.</text>
</comment>
<dbReference type="InterPro" id="IPR001849">
    <property type="entry name" value="PH_domain"/>
</dbReference>
<feature type="compositionally biased region" description="Low complexity" evidence="2">
    <location>
        <begin position="619"/>
        <end position="647"/>
    </location>
</feature>
<keyword evidence="1" id="KW-0597">Phosphoprotein</keyword>
<feature type="compositionally biased region" description="Low complexity" evidence="2">
    <location>
        <begin position="1"/>
        <end position="20"/>
    </location>
</feature>
<dbReference type="PANTHER" id="PTHR31941:SF1">
    <property type="entry name" value="CYTOSKELETAL SIGNALING PROTEIN SLM1"/>
    <property type="match status" value="1"/>
</dbReference>
<feature type="compositionally biased region" description="Basic and acidic residues" evidence="2">
    <location>
        <begin position="937"/>
        <end position="949"/>
    </location>
</feature>
<gene>
    <name evidence="4" type="primary">RP1L1</name>
    <name evidence="4" type="ORF">C6P46_005118</name>
</gene>
<dbReference type="SUPFAM" id="SSF50729">
    <property type="entry name" value="PH domain-like"/>
    <property type="match status" value="1"/>
</dbReference>
<feature type="region of interest" description="Disordered" evidence="2">
    <location>
        <begin position="431"/>
        <end position="459"/>
    </location>
</feature>
<feature type="compositionally biased region" description="Pro residues" evidence="2">
    <location>
        <begin position="584"/>
        <end position="596"/>
    </location>
</feature>
<feature type="compositionally biased region" description="Basic residues" evidence="2">
    <location>
        <begin position="821"/>
        <end position="832"/>
    </location>
</feature>
<protein>
    <submittedName>
        <fullName evidence="4">Retinitis pigmentosa 1-like 1</fullName>
    </submittedName>
</protein>
<feature type="compositionally biased region" description="Low complexity" evidence="2">
    <location>
        <begin position="449"/>
        <end position="458"/>
    </location>
</feature>
<evidence type="ECO:0000313" key="5">
    <source>
        <dbReference type="Proteomes" id="UP000777482"/>
    </source>
</evidence>
<feature type="compositionally biased region" description="Acidic residues" evidence="2">
    <location>
        <begin position="927"/>
        <end position="936"/>
    </location>
</feature>
<evidence type="ECO:0000259" key="3">
    <source>
        <dbReference type="PROSITE" id="PS50003"/>
    </source>
</evidence>
<dbReference type="PROSITE" id="PS50003">
    <property type="entry name" value="PH_DOMAIN"/>
    <property type="match status" value="1"/>
</dbReference>
<feature type="compositionally biased region" description="Pro residues" evidence="2">
    <location>
        <begin position="431"/>
        <end position="440"/>
    </location>
</feature>
<feature type="compositionally biased region" description="Polar residues" evidence="2">
    <location>
        <begin position="868"/>
        <end position="878"/>
    </location>
</feature>
<organism evidence="4 5">
    <name type="scientific">Rhodotorula mucilaginosa</name>
    <name type="common">Yeast</name>
    <name type="synonym">Rhodotorula rubra</name>
    <dbReference type="NCBI Taxonomy" id="5537"/>
    <lineage>
        <taxon>Eukaryota</taxon>
        <taxon>Fungi</taxon>
        <taxon>Dikarya</taxon>
        <taxon>Basidiomycota</taxon>
        <taxon>Pucciniomycotina</taxon>
        <taxon>Microbotryomycetes</taxon>
        <taxon>Sporidiobolales</taxon>
        <taxon>Sporidiobolaceae</taxon>
        <taxon>Rhodotorula</taxon>
    </lineage>
</organism>
<reference evidence="4 5" key="1">
    <citation type="submission" date="2020-11" db="EMBL/GenBank/DDBJ databases">
        <title>Kefir isolates.</title>
        <authorList>
            <person name="Marcisauskas S."/>
            <person name="Kim Y."/>
            <person name="Blasche S."/>
        </authorList>
    </citation>
    <scope>NUCLEOTIDE SEQUENCE [LARGE SCALE GENOMIC DNA]</scope>
    <source>
        <strain evidence="4 5">KR</strain>
    </source>
</reference>
<feature type="compositionally biased region" description="Basic and acidic residues" evidence="2">
    <location>
        <begin position="27"/>
        <end position="38"/>
    </location>
</feature>
<feature type="compositionally biased region" description="Low complexity" evidence="2">
    <location>
        <begin position="566"/>
        <end position="583"/>
    </location>
</feature>
<dbReference type="InterPro" id="IPR027267">
    <property type="entry name" value="AH/BAR_dom_sf"/>
</dbReference>
<dbReference type="Gene3D" id="2.30.29.30">
    <property type="entry name" value="Pleckstrin-homology domain (PH domain)/Phosphotyrosine-binding domain (PTB)"/>
    <property type="match status" value="1"/>
</dbReference>
<dbReference type="Gene3D" id="1.20.1270.60">
    <property type="entry name" value="Arfaptin homology (AH) domain/BAR domain"/>
    <property type="match status" value="1"/>
</dbReference>
<dbReference type="PANTHER" id="PTHR31941">
    <property type="entry name" value="CYTOSKELETAL SIGNALING PROTEIN SLM1"/>
    <property type="match status" value="1"/>
</dbReference>
<dbReference type="InterPro" id="IPR046869">
    <property type="entry name" value="SLM1/RGC1-like_PH"/>
</dbReference>
<proteinExistence type="predicted"/>
<sequence>MLRLSSYGSSTSTGTGTGTQPPSPTPRRVDPLDSDPPRHDVLQVRARELHKLVSQLATWFTHVAQLHHHHALALDKLDPLPVPFSSKSASSNLFIPLTEDQEAGTPPTLGGTGREGWQDIFAQANSTQSRIASQHAQLAKQITADVVNPLNKLAFELKTHAQLLEKELKPLVDAVQRERHLVQPLYTRLANAIALVQQPAAAATSSLWGVGNKGPKPLSPHDDPVLVRAQIQARLRVQLDREHDLLSALKKCTHKSLDRELSAFDQVKQCWSTWESLHSASLLESHQLGMFLAATVDAVPNDKEWHHFAAVDKGLTVPDDEPDRTLDDLEWVGKGHELTRLVKEGLLERQTSILKSWKPAYFILTPSGILHVYTPPASSVVLPDPTTSPSSPAEEEARASLSPIAHYLALHASPQFSLNLSHCFLGPMPTPSPALPPPSSSSPVDEEPSAAAAVSPSSGKKKPVAALDAVFTLIEATVSNGGKDLTMPTSGGGTRHVVRCRGENGWEEMGGWVAEIGKYCAVPSVPPPPSPPTPIAPVMATTTTTTTAADEPPSNNNNTTTTTDEAAAAAAAAPPATVLARSLPPLPPSRLPPPSALPERTGSAFTLSGHGPPPPALPPRDSFLSQASSSSSSAGGEMMMGDDSMFSTTEGEGNQSYGDMSHVMASFGLLGAGAGAGAGAGVGAGVGVGVGVANANADREGDDDNTPATTVHEGDTDAEQNAADDEEEKKEEEEGSTEGEGEGDESGGDLGRSVPEDDDDSESVTAASSAAKNDDNVNESGSGSKVKNLAAAWEQQGGGGDDQKKGGEEEETAAAGLTVPKGKKGKKKRKSKGGKDSTTATAGGSQEDKALPTPSDDPESSDLGMPSPHSTAFESAPSSPKPDAHASPESDPEHEYEQNVDLGEPEEEEKQKKDGEEEDGASKPPMELEEVVEAPEQDEHEHEHEHADADAQPADENEQHKSEHDDEHDHHH</sequence>
<dbReference type="Pfam" id="PF20399">
    <property type="entry name" value="PH_20"/>
    <property type="match status" value="1"/>
</dbReference>
<evidence type="ECO:0000256" key="1">
    <source>
        <dbReference type="ARBA" id="ARBA00022553"/>
    </source>
</evidence>
<keyword evidence="5" id="KW-1185">Reference proteome</keyword>
<evidence type="ECO:0000313" key="4">
    <source>
        <dbReference type="EMBL" id="KAG0659481.1"/>
    </source>
</evidence>
<feature type="compositionally biased region" description="Acidic residues" evidence="2">
    <location>
        <begin position="716"/>
        <end position="747"/>
    </location>
</feature>
<feature type="domain" description="PH" evidence="3">
    <location>
        <begin position="340"/>
        <end position="521"/>
    </location>
</feature>
<dbReference type="Proteomes" id="UP000777482">
    <property type="component" value="Unassembled WGS sequence"/>
</dbReference>
<dbReference type="Pfam" id="PF20400">
    <property type="entry name" value="BAR_4"/>
    <property type="match status" value="1"/>
</dbReference>
<evidence type="ECO:0000256" key="2">
    <source>
        <dbReference type="SAM" id="MobiDB-lite"/>
    </source>
</evidence>
<dbReference type="InterPro" id="IPR011993">
    <property type="entry name" value="PH-like_dom_sf"/>
</dbReference>
<dbReference type="AlphaFoldDB" id="A0A9P6VZJ4"/>
<name>A0A9P6VZJ4_RHOMI</name>
<accession>A0A9P6VZJ4</accession>
<feature type="region of interest" description="Disordered" evidence="2">
    <location>
        <begin position="694"/>
        <end position="972"/>
    </location>
</feature>
<feature type="region of interest" description="Disordered" evidence="2">
    <location>
        <begin position="1"/>
        <end position="38"/>
    </location>
</feature>
<dbReference type="OrthoDB" id="5598057at2759"/>
<feature type="compositionally biased region" description="Basic and acidic residues" evidence="2">
    <location>
        <begin position="882"/>
        <end position="897"/>
    </location>
</feature>
<feature type="compositionally biased region" description="Basic and acidic residues" evidence="2">
    <location>
        <begin position="957"/>
        <end position="972"/>
    </location>
</feature>
<dbReference type="SMART" id="SM00233">
    <property type="entry name" value="PH"/>
    <property type="match status" value="1"/>
</dbReference>